<dbReference type="AlphaFoldDB" id="A0A0F6W9U4"/>
<dbReference type="InterPro" id="IPR008283">
    <property type="entry name" value="Peptidase_M17_N"/>
</dbReference>
<keyword evidence="8" id="KW-0963">Cytoplasm</keyword>
<gene>
    <name evidence="8" type="primary">pepA</name>
    <name evidence="10" type="ORF">DB32_008216</name>
</gene>
<evidence type="ECO:0000313" key="10">
    <source>
        <dbReference type="EMBL" id="AKF11067.1"/>
    </source>
</evidence>
<dbReference type="NCBIfam" id="NF002073">
    <property type="entry name" value="PRK00913.1-2"/>
    <property type="match status" value="1"/>
</dbReference>
<dbReference type="PROSITE" id="PS00631">
    <property type="entry name" value="CYTOSOL_AP"/>
    <property type="match status" value="1"/>
</dbReference>
<evidence type="ECO:0000256" key="2">
    <source>
        <dbReference type="ARBA" id="ARBA00000967"/>
    </source>
</evidence>
<feature type="binding site" evidence="8">
    <location>
        <position position="299"/>
    </location>
    <ligand>
        <name>Mn(2+)</name>
        <dbReference type="ChEBI" id="CHEBI:29035"/>
        <label>2</label>
    </ligand>
</feature>
<comment type="cofactor">
    <cofactor evidence="8">
        <name>Mn(2+)</name>
        <dbReference type="ChEBI" id="CHEBI:29035"/>
    </cofactor>
    <text evidence="8">Binds 2 manganese ions per subunit.</text>
</comment>
<dbReference type="GO" id="GO:0006508">
    <property type="term" value="P:proteolysis"/>
    <property type="evidence" value="ECO:0007669"/>
    <property type="project" value="UniProtKB-KW"/>
</dbReference>
<dbReference type="SUPFAM" id="SSF53187">
    <property type="entry name" value="Zn-dependent exopeptidases"/>
    <property type="match status" value="1"/>
</dbReference>
<evidence type="ECO:0000256" key="7">
    <source>
        <dbReference type="ARBA" id="ARBA00023211"/>
    </source>
</evidence>
<keyword evidence="4 8" id="KW-0031">Aminopeptidase</keyword>
<comment type="function">
    <text evidence="8">Presumably involved in the processing and regular turnover of intracellular proteins. Catalyzes the removal of unsubstituted N-terminal amino acids from various peptides.</text>
</comment>
<evidence type="ECO:0000259" key="9">
    <source>
        <dbReference type="PROSITE" id="PS00631"/>
    </source>
</evidence>
<dbReference type="PANTHER" id="PTHR11963">
    <property type="entry name" value="LEUCINE AMINOPEPTIDASE-RELATED"/>
    <property type="match status" value="1"/>
</dbReference>
<dbReference type="InterPro" id="IPR043472">
    <property type="entry name" value="Macro_dom-like"/>
</dbReference>
<feature type="binding site" evidence="8">
    <location>
        <position position="360"/>
    </location>
    <ligand>
        <name>Mn(2+)</name>
        <dbReference type="ChEBI" id="CHEBI:29035"/>
        <label>2</label>
    </ligand>
</feature>
<feature type="binding site" evidence="8">
    <location>
        <position position="360"/>
    </location>
    <ligand>
        <name>Mn(2+)</name>
        <dbReference type="ChEBI" id="CHEBI:29035"/>
        <label>1</label>
    </ligand>
</feature>
<dbReference type="PRINTS" id="PR00481">
    <property type="entry name" value="LAMNOPPTDASE"/>
</dbReference>
<dbReference type="PANTHER" id="PTHR11963:SF23">
    <property type="entry name" value="CYTOSOL AMINOPEPTIDASE"/>
    <property type="match status" value="1"/>
</dbReference>
<dbReference type="Pfam" id="PF02789">
    <property type="entry name" value="Peptidase_M17_N"/>
    <property type="match status" value="1"/>
</dbReference>
<dbReference type="InterPro" id="IPR011356">
    <property type="entry name" value="Leucine_aapep/pepB"/>
</dbReference>
<dbReference type="EMBL" id="CP011125">
    <property type="protein sequence ID" value="AKF11067.1"/>
    <property type="molecule type" value="Genomic_DNA"/>
</dbReference>
<feature type="binding site" evidence="8">
    <location>
        <position position="280"/>
    </location>
    <ligand>
        <name>Mn(2+)</name>
        <dbReference type="ChEBI" id="CHEBI:29035"/>
        <label>1</label>
    </ligand>
</feature>
<feature type="binding site" evidence="8">
    <location>
        <position position="275"/>
    </location>
    <ligand>
        <name>Mn(2+)</name>
        <dbReference type="ChEBI" id="CHEBI:29035"/>
        <label>2</label>
    </ligand>
</feature>
<evidence type="ECO:0000256" key="5">
    <source>
        <dbReference type="ARBA" id="ARBA00022670"/>
    </source>
</evidence>
<evidence type="ECO:0000256" key="3">
    <source>
        <dbReference type="ARBA" id="ARBA00009528"/>
    </source>
</evidence>
<protein>
    <recommendedName>
        <fullName evidence="8">Probable cytosol aminopeptidase</fullName>
        <ecNumber evidence="8">3.4.11.1</ecNumber>
    </recommendedName>
    <alternativeName>
        <fullName evidence="8">Leucine aminopeptidase</fullName>
        <shortName evidence="8">LAP</shortName>
        <ecNumber evidence="8">3.4.11.10</ecNumber>
    </alternativeName>
    <alternativeName>
        <fullName evidence="8">Leucyl aminopeptidase</fullName>
    </alternativeName>
</protein>
<dbReference type="SUPFAM" id="SSF52949">
    <property type="entry name" value="Macro domain-like"/>
    <property type="match status" value="1"/>
</dbReference>
<proteinExistence type="inferred from homology"/>
<dbReference type="GO" id="GO:0005737">
    <property type="term" value="C:cytoplasm"/>
    <property type="evidence" value="ECO:0007669"/>
    <property type="project" value="UniProtKB-SubCell"/>
</dbReference>
<dbReference type="InterPro" id="IPR000819">
    <property type="entry name" value="Peptidase_M17_C"/>
</dbReference>
<name>A0A0F6W9U4_9BACT</name>
<comment type="subcellular location">
    <subcellularLocation>
        <location evidence="8">Cytoplasm</location>
    </subcellularLocation>
</comment>
<keyword evidence="8" id="KW-0479">Metal-binding</keyword>
<evidence type="ECO:0000256" key="8">
    <source>
        <dbReference type="HAMAP-Rule" id="MF_00181"/>
    </source>
</evidence>
<keyword evidence="6 8" id="KW-0378">Hydrolase</keyword>
<dbReference type="EC" id="3.4.11.1" evidence="8"/>
<evidence type="ECO:0000256" key="6">
    <source>
        <dbReference type="ARBA" id="ARBA00022801"/>
    </source>
</evidence>
<feature type="active site" evidence="8">
    <location>
        <position position="287"/>
    </location>
</feature>
<reference evidence="10 11" key="1">
    <citation type="submission" date="2015-03" db="EMBL/GenBank/DDBJ databases">
        <title>Genome assembly of Sandaracinus amylolyticus DSM 53668.</title>
        <authorList>
            <person name="Sharma G."/>
            <person name="Subramanian S."/>
        </authorList>
    </citation>
    <scope>NUCLEOTIDE SEQUENCE [LARGE SCALE GENOMIC DNA]</scope>
    <source>
        <strain evidence="10 11">DSM 53668</strain>
    </source>
</reference>
<dbReference type="HAMAP" id="MF_00181">
    <property type="entry name" value="Cytosol_peptidase_M17"/>
    <property type="match status" value="1"/>
</dbReference>
<dbReference type="EC" id="3.4.11.10" evidence="8"/>
<keyword evidence="11" id="KW-1185">Reference proteome</keyword>
<organism evidence="10 11">
    <name type="scientific">Sandaracinus amylolyticus</name>
    <dbReference type="NCBI Taxonomy" id="927083"/>
    <lineage>
        <taxon>Bacteria</taxon>
        <taxon>Pseudomonadati</taxon>
        <taxon>Myxococcota</taxon>
        <taxon>Polyangia</taxon>
        <taxon>Polyangiales</taxon>
        <taxon>Sandaracinaceae</taxon>
        <taxon>Sandaracinus</taxon>
    </lineage>
</organism>
<dbReference type="CDD" id="cd00433">
    <property type="entry name" value="Peptidase_M17"/>
    <property type="match status" value="1"/>
</dbReference>
<dbReference type="KEGG" id="samy:DB32_008216"/>
<evidence type="ECO:0000313" key="11">
    <source>
        <dbReference type="Proteomes" id="UP000034883"/>
    </source>
</evidence>
<feature type="domain" description="Cytosol aminopeptidase" evidence="9">
    <location>
        <begin position="356"/>
        <end position="363"/>
    </location>
</feature>
<feature type="binding site" evidence="8">
    <location>
        <position position="358"/>
    </location>
    <ligand>
        <name>Mn(2+)</name>
        <dbReference type="ChEBI" id="CHEBI:29035"/>
        <label>1</label>
    </ligand>
</feature>
<dbReference type="InterPro" id="IPR023042">
    <property type="entry name" value="Peptidase_M17_leu_NH2_pept"/>
</dbReference>
<feature type="active site" evidence="8">
    <location>
        <position position="362"/>
    </location>
</feature>
<sequence length="520" mass="54571">MMNFPSFHAAAVAEFHPAPSVDEITATRIRVAKSAPKNAGAIGVPVGTEGDVPSELGLDRATLAAAGFEGKSGQTLVVPRPGQPALVAVGLGADSERDLASLRHAAASFARAGAHYGHLAFALPALRDVSLAHVAQAAVEGALLARYRYRPLKRKTEQEPPLEELTIVSSAGEDEVKRGIDRGRITARATELARDLSNAPATLLTARHMAEIAKVVADASGLEIEVFDEKKLAELGCGGMLGVNAGSSEPPRLIKLTYRPKADGKGAGRISLIGKGIMYDSGGISLKPNDLVHAAMKTDMSGAAAILGAMSALSALGCKNAVTGYLMCTDNMPGGNAMRLGDVLTARGGKTVEVLNTDAEGRLVMMDGLVLATEESPPPQAIIDIATLTGACERALGNDNAGIMGNHQGLIDQLKAAADTTDETIWQFPLDRRLRKELDSEVADIKNIGGPLAGQITAALFLEEFVNGLPWAHIDIAGTSRVETDKTWRSKGATGFGTRLLIDFLMDFKAPEQPKAKVKN</sequence>
<feature type="binding site" evidence="8">
    <location>
        <position position="280"/>
    </location>
    <ligand>
        <name>Mn(2+)</name>
        <dbReference type="ChEBI" id="CHEBI:29035"/>
        <label>2</label>
    </ligand>
</feature>
<dbReference type="Gene3D" id="3.40.630.10">
    <property type="entry name" value="Zn peptidases"/>
    <property type="match status" value="1"/>
</dbReference>
<comment type="similarity">
    <text evidence="3 8">Belongs to the peptidase M17 family.</text>
</comment>
<dbReference type="Gene3D" id="3.40.220.10">
    <property type="entry name" value="Leucine Aminopeptidase, subunit E, domain 1"/>
    <property type="match status" value="1"/>
</dbReference>
<dbReference type="GO" id="GO:0030145">
    <property type="term" value="F:manganese ion binding"/>
    <property type="evidence" value="ECO:0007669"/>
    <property type="project" value="UniProtKB-UniRule"/>
</dbReference>
<keyword evidence="7 8" id="KW-0464">Manganese</keyword>
<dbReference type="Pfam" id="PF00883">
    <property type="entry name" value="Peptidase_M17"/>
    <property type="match status" value="1"/>
</dbReference>
<keyword evidence="5 8" id="KW-0645">Protease</keyword>
<dbReference type="STRING" id="927083.DB32_008216"/>
<dbReference type="GO" id="GO:0070006">
    <property type="term" value="F:metalloaminopeptidase activity"/>
    <property type="evidence" value="ECO:0007669"/>
    <property type="project" value="InterPro"/>
</dbReference>
<dbReference type="Proteomes" id="UP000034883">
    <property type="component" value="Chromosome"/>
</dbReference>
<comment type="catalytic activity">
    <reaction evidence="2 8">
        <text>Release of an N-terminal amino acid, preferentially leucine, but not glutamic or aspartic acids.</text>
        <dbReference type="EC" id="3.4.11.10"/>
    </reaction>
</comment>
<evidence type="ECO:0000256" key="1">
    <source>
        <dbReference type="ARBA" id="ARBA00000135"/>
    </source>
</evidence>
<comment type="catalytic activity">
    <reaction evidence="1 8">
        <text>Release of an N-terminal amino acid, Xaa-|-Yaa-, in which Xaa is preferably Leu, but may be other amino acids including Pro although not Arg or Lys, and Yaa may be Pro. Amino acid amides and methyl esters are also readily hydrolyzed, but rates on arylamides are exceedingly low.</text>
        <dbReference type="EC" id="3.4.11.1"/>
    </reaction>
</comment>
<accession>A0A0F6W9U4</accession>
<evidence type="ECO:0000256" key="4">
    <source>
        <dbReference type="ARBA" id="ARBA00022438"/>
    </source>
</evidence>